<keyword evidence="2" id="KW-0472">Membrane</keyword>
<comment type="caution">
    <text evidence="3">The sequence shown here is derived from an EMBL/GenBank/DDBJ whole genome shotgun (WGS) entry which is preliminary data.</text>
</comment>
<name>A0A9N7UJ35_PLEPL</name>
<proteinExistence type="predicted"/>
<feature type="non-terminal residue" evidence="3">
    <location>
        <position position="82"/>
    </location>
</feature>
<feature type="transmembrane region" description="Helical" evidence="2">
    <location>
        <begin position="21"/>
        <end position="38"/>
    </location>
</feature>
<accession>A0A9N7UJ35</accession>
<keyword evidence="2" id="KW-1133">Transmembrane helix</keyword>
<gene>
    <name evidence="3" type="ORF">PLEPLA_LOCUS20458</name>
</gene>
<reference evidence="3" key="1">
    <citation type="submission" date="2020-03" db="EMBL/GenBank/DDBJ databases">
        <authorList>
            <person name="Weist P."/>
        </authorList>
    </citation>
    <scope>NUCLEOTIDE SEQUENCE</scope>
</reference>
<evidence type="ECO:0000256" key="1">
    <source>
        <dbReference type="SAM" id="MobiDB-lite"/>
    </source>
</evidence>
<feature type="region of interest" description="Disordered" evidence="1">
    <location>
        <begin position="61"/>
        <end position="82"/>
    </location>
</feature>
<dbReference type="Proteomes" id="UP001153269">
    <property type="component" value="Unassembled WGS sequence"/>
</dbReference>
<keyword evidence="4" id="KW-1185">Reference proteome</keyword>
<organism evidence="3 4">
    <name type="scientific">Pleuronectes platessa</name>
    <name type="common">European plaice</name>
    <dbReference type="NCBI Taxonomy" id="8262"/>
    <lineage>
        <taxon>Eukaryota</taxon>
        <taxon>Metazoa</taxon>
        <taxon>Chordata</taxon>
        <taxon>Craniata</taxon>
        <taxon>Vertebrata</taxon>
        <taxon>Euteleostomi</taxon>
        <taxon>Actinopterygii</taxon>
        <taxon>Neopterygii</taxon>
        <taxon>Teleostei</taxon>
        <taxon>Neoteleostei</taxon>
        <taxon>Acanthomorphata</taxon>
        <taxon>Carangaria</taxon>
        <taxon>Pleuronectiformes</taxon>
        <taxon>Pleuronectoidei</taxon>
        <taxon>Pleuronectidae</taxon>
        <taxon>Pleuronectes</taxon>
    </lineage>
</organism>
<protein>
    <submittedName>
        <fullName evidence="3">Uncharacterized protein</fullName>
    </submittedName>
</protein>
<evidence type="ECO:0000313" key="3">
    <source>
        <dbReference type="EMBL" id="CAB1432395.1"/>
    </source>
</evidence>
<sequence>FTCPCVSAEGWCGSHISNKRILLVLLSGLVLGLKGLFLPERRQFCFDADVLSVSLRRVRLSDPAPSPTSEIAQFPTDPVDNP</sequence>
<evidence type="ECO:0000313" key="4">
    <source>
        <dbReference type="Proteomes" id="UP001153269"/>
    </source>
</evidence>
<evidence type="ECO:0000256" key="2">
    <source>
        <dbReference type="SAM" id="Phobius"/>
    </source>
</evidence>
<feature type="non-terminal residue" evidence="3">
    <location>
        <position position="1"/>
    </location>
</feature>
<dbReference type="AlphaFoldDB" id="A0A9N7UJ35"/>
<dbReference type="EMBL" id="CADEAL010001435">
    <property type="protein sequence ID" value="CAB1432395.1"/>
    <property type="molecule type" value="Genomic_DNA"/>
</dbReference>
<keyword evidence="2" id="KW-0812">Transmembrane</keyword>